<dbReference type="Proteomes" id="UP000789525">
    <property type="component" value="Unassembled WGS sequence"/>
</dbReference>
<evidence type="ECO:0000313" key="2">
    <source>
        <dbReference type="Proteomes" id="UP000789525"/>
    </source>
</evidence>
<dbReference type="EMBL" id="CAJVPT010023372">
    <property type="protein sequence ID" value="CAG8665064.1"/>
    <property type="molecule type" value="Genomic_DNA"/>
</dbReference>
<gene>
    <name evidence="1" type="ORF">ACOLOM_LOCUS8730</name>
</gene>
<comment type="caution">
    <text evidence="1">The sequence shown here is derived from an EMBL/GenBank/DDBJ whole genome shotgun (WGS) entry which is preliminary data.</text>
</comment>
<sequence length="143" mass="15581">ITISVMNANTTLQNTPSMSTTSVTPRTQVSSGRGIGMMQTSRHLESRRLGSRNNGAQGDQNARVSVNNRRRNNNPHRKQTHQPSHNQRSKSDPDATIKGGNSSHSSSGDDEFNQVEELHSSVAITASELNDLSLNDMDPAVRC</sequence>
<reference evidence="1" key="1">
    <citation type="submission" date="2021-06" db="EMBL/GenBank/DDBJ databases">
        <authorList>
            <person name="Kallberg Y."/>
            <person name="Tangrot J."/>
            <person name="Rosling A."/>
        </authorList>
    </citation>
    <scope>NUCLEOTIDE SEQUENCE</scope>
    <source>
        <strain evidence="1">CL356</strain>
    </source>
</reference>
<organism evidence="1 2">
    <name type="scientific">Acaulospora colombiana</name>
    <dbReference type="NCBI Taxonomy" id="27376"/>
    <lineage>
        <taxon>Eukaryota</taxon>
        <taxon>Fungi</taxon>
        <taxon>Fungi incertae sedis</taxon>
        <taxon>Mucoromycota</taxon>
        <taxon>Glomeromycotina</taxon>
        <taxon>Glomeromycetes</taxon>
        <taxon>Diversisporales</taxon>
        <taxon>Acaulosporaceae</taxon>
        <taxon>Acaulospora</taxon>
    </lineage>
</organism>
<feature type="non-terminal residue" evidence="1">
    <location>
        <position position="1"/>
    </location>
</feature>
<protein>
    <submittedName>
        <fullName evidence="1">7778_t:CDS:1</fullName>
    </submittedName>
</protein>
<name>A0ACA9NQ92_9GLOM</name>
<accession>A0ACA9NQ92</accession>
<proteinExistence type="predicted"/>
<keyword evidence="2" id="KW-1185">Reference proteome</keyword>
<evidence type="ECO:0000313" key="1">
    <source>
        <dbReference type="EMBL" id="CAG8665064.1"/>
    </source>
</evidence>